<dbReference type="InterPro" id="IPR035940">
    <property type="entry name" value="CAP_sf"/>
</dbReference>
<dbReference type="EMBL" id="JBEDNZ010000010">
    <property type="protein sequence ID" value="KAL0832800.1"/>
    <property type="molecule type" value="Genomic_DNA"/>
</dbReference>
<evidence type="ECO:0000256" key="1">
    <source>
        <dbReference type="ARBA" id="ARBA00004613"/>
    </source>
</evidence>
<dbReference type="InterPro" id="IPR014044">
    <property type="entry name" value="CAP_dom"/>
</dbReference>
<dbReference type="PROSITE" id="PS01010">
    <property type="entry name" value="CRISP_2"/>
    <property type="match status" value="1"/>
</dbReference>
<dbReference type="CDD" id="cd05380">
    <property type="entry name" value="CAP_euk"/>
    <property type="match status" value="1"/>
</dbReference>
<feature type="domain" description="SCP" evidence="4">
    <location>
        <begin position="25"/>
        <end position="183"/>
    </location>
</feature>
<comment type="caution">
    <text evidence="5">The sequence shown here is derived from an EMBL/GenBank/DDBJ whole genome shotgun (WGS) entry which is preliminary data.</text>
</comment>
<name>A0ABD0T448_LOXSC</name>
<dbReference type="Gene3D" id="3.40.33.10">
    <property type="entry name" value="CAP"/>
    <property type="match status" value="1"/>
</dbReference>
<dbReference type="InterPro" id="IPR001283">
    <property type="entry name" value="CRISP-related"/>
</dbReference>
<feature type="signal peptide" evidence="3">
    <location>
        <begin position="1"/>
        <end position="17"/>
    </location>
</feature>
<dbReference type="GO" id="GO:0005576">
    <property type="term" value="C:extracellular region"/>
    <property type="evidence" value="ECO:0007669"/>
    <property type="project" value="UniProtKB-SubCell"/>
</dbReference>
<sequence length="211" mass="23771">MAVRVLILLAFVGCIQCKVLNLSCQQIKAFVDGHNSRRQQLAKGEIEGQPAASEMKFMIWDEELAAKARKWASEYREHHNPDRTIGSGRFGTGENLYWYSITDFNYKLDITLPLDGWFDEHYDYKYGPLKPSDFGGPKQIGHYTQMAWSDSTYLGCAISQWNMSGWNKFMVVCNYGPTGNYLGQAPYKSGNPAGHLICSVGDCGQPYGDHC</sequence>
<comment type="subcellular location">
    <subcellularLocation>
        <location evidence="1">Secreted</location>
    </subcellularLocation>
</comment>
<dbReference type="InterPro" id="IPR018244">
    <property type="entry name" value="Allrgn_V5/Tpx1_CS"/>
</dbReference>
<dbReference type="AlphaFoldDB" id="A0ABD0T448"/>
<evidence type="ECO:0000313" key="6">
    <source>
        <dbReference type="Proteomes" id="UP001549921"/>
    </source>
</evidence>
<reference evidence="5 6" key="1">
    <citation type="submission" date="2024-06" db="EMBL/GenBank/DDBJ databases">
        <title>A chromosome-level genome assembly of beet webworm, Loxostege sticticalis.</title>
        <authorList>
            <person name="Zhang Y."/>
        </authorList>
    </citation>
    <scope>NUCLEOTIDE SEQUENCE [LARGE SCALE GENOMIC DNA]</scope>
    <source>
        <strain evidence="5">AQ028</strain>
        <tissue evidence="5">Male pupae</tissue>
    </source>
</reference>
<dbReference type="Pfam" id="PF00188">
    <property type="entry name" value="CAP"/>
    <property type="match status" value="1"/>
</dbReference>
<evidence type="ECO:0000256" key="2">
    <source>
        <dbReference type="ARBA" id="ARBA00022525"/>
    </source>
</evidence>
<accession>A0ABD0T448</accession>
<dbReference type="Proteomes" id="UP001549921">
    <property type="component" value="Unassembled WGS sequence"/>
</dbReference>
<feature type="chain" id="PRO_5044751084" description="SCP domain-containing protein" evidence="3">
    <location>
        <begin position="18"/>
        <end position="211"/>
    </location>
</feature>
<proteinExistence type="predicted"/>
<evidence type="ECO:0000313" key="5">
    <source>
        <dbReference type="EMBL" id="KAL0832800.1"/>
    </source>
</evidence>
<evidence type="ECO:0000256" key="3">
    <source>
        <dbReference type="SAM" id="SignalP"/>
    </source>
</evidence>
<keyword evidence="2" id="KW-0964">Secreted</keyword>
<dbReference type="SUPFAM" id="SSF55797">
    <property type="entry name" value="PR-1-like"/>
    <property type="match status" value="1"/>
</dbReference>
<dbReference type="SMART" id="SM00198">
    <property type="entry name" value="SCP"/>
    <property type="match status" value="1"/>
</dbReference>
<dbReference type="PRINTS" id="PR00838">
    <property type="entry name" value="V5ALLERGEN"/>
</dbReference>
<dbReference type="PROSITE" id="PS01009">
    <property type="entry name" value="CRISP_1"/>
    <property type="match status" value="1"/>
</dbReference>
<organism evidence="5 6">
    <name type="scientific">Loxostege sticticalis</name>
    <name type="common">Beet webworm moth</name>
    <dbReference type="NCBI Taxonomy" id="481309"/>
    <lineage>
        <taxon>Eukaryota</taxon>
        <taxon>Metazoa</taxon>
        <taxon>Ecdysozoa</taxon>
        <taxon>Arthropoda</taxon>
        <taxon>Hexapoda</taxon>
        <taxon>Insecta</taxon>
        <taxon>Pterygota</taxon>
        <taxon>Neoptera</taxon>
        <taxon>Endopterygota</taxon>
        <taxon>Lepidoptera</taxon>
        <taxon>Glossata</taxon>
        <taxon>Ditrysia</taxon>
        <taxon>Pyraloidea</taxon>
        <taxon>Crambidae</taxon>
        <taxon>Pyraustinae</taxon>
        <taxon>Loxostege</taxon>
    </lineage>
</organism>
<keyword evidence="3" id="KW-0732">Signal</keyword>
<dbReference type="InterPro" id="IPR002413">
    <property type="entry name" value="V5_allergen-like"/>
</dbReference>
<evidence type="ECO:0000259" key="4">
    <source>
        <dbReference type="SMART" id="SM00198"/>
    </source>
</evidence>
<dbReference type="PRINTS" id="PR00837">
    <property type="entry name" value="V5TPXLIKE"/>
</dbReference>
<protein>
    <recommendedName>
        <fullName evidence="4">SCP domain-containing protein</fullName>
    </recommendedName>
</protein>
<dbReference type="PANTHER" id="PTHR10334">
    <property type="entry name" value="CYSTEINE-RICH SECRETORY PROTEIN-RELATED"/>
    <property type="match status" value="1"/>
</dbReference>
<gene>
    <name evidence="5" type="ORF">ABMA28_000963</name>
</gene>